<evidence type="ECO:0000256" key="1">
    <source>
        <dbReference type="ARBA" id="ARBA00001964"/>
    </source>
</evidence>
<dbReference type="Gene3D" id="3.40.50.12470">
    <property type="match status" value="1"/>
</dbReference>
<evidence type="ECO:0000313" key="10">
    <source>
        <dbReference type="WBParaSite" id="Gr19_v10_g17477.t2"/>
    </source>
</evidence>
<comment type="similarity">
    <text evidence="3">Belongs to the alpha-ketoglutarate dehydrogenase family.</text>
</comment>
<dbReference type="PANTHER" id="PTHR23152:SF4">
    <property type="entry name" value="2-OXOADIPATE DEHYDROGENASE COMPLEX COMPONENT E1"/>
    <property type="match status" value="1"/>
</dbReference>
<keyword evidence="6" id="KW-0786">Thiamine pyrophosphate</keyword>
<evidence type="ECO:0000256" key="4">
    <source>
        <dbReference type="ARBA" id="ARBA00022946"/>
    </source>
</evidence>
<dbReference type="SUPFAM" id="SSF52518">
    <property type="entry name" value="Thiamin diphosphate-binding fold (THDP-binding)"/>
    <property type="match status" value="2"/>
</dbReference>
<dbReference type="Pfam" id="PF00676">
    <property type="entry name" value="E1_dh"/>
    <property type="match status" value="1"/>
</dbReference>
<evidence type="ECO:0000256" key="6">
    <source>
        <dbReference type="ARBA" id="ARBA00023052"/>
    </source>
</evidence>
<dbReference type="GO" id="GO:0016624">
    <property type="term" value="F:oxidoreductase activity, acting on the aldehyde or oxo group of donors, disulfide as acceptor"/>
    <property type="evidence" value="ECO:0007669"/>
    <property type="project" value="InterPro"/>
</dbReference>
<dbReference type="SMART" id="SM00861">
    <property type="entry name" value="Transket_pyr"/>
    <property type="match status" value="1"/>
</dbReference>
<evidence type="ECO:0000259" key="8">
    <source>
        <dbReference type="SMART" id="SM00861"/>
    </source>
</evidence>
<evidence type="ECO:0000313" key="9">
    <source>
        <dbReference type="Proteomes" id="UP000887572"/>
    </source>
</evidence>
<dbReference type="InterPro" id="IPR042179">
    <property type="entry name" value="KGD_C_sf"/>
</dbReference>
<dbReference type="InterPro" id="IPR005475">
    <property type="entry name" value="Transketolase-like_Pyr-bd"/>
</dbReference>
<dbReference type="Pfam" id="PF02779">
    <property type="entry name" value="Transket_pyr"/>
    <property type="match status" value="1"/>
</dbReference>
<organism evidence="9 10">
    <name type="scientific">Globodera rostochiensis</name>
    <name type="common">Golden nematode worm</name>
    <name type="synonym">Heterodera rostochiensis</name>
    <dbReference type="NCBI Taxonomy" id="31243"/>
    <lineage>
        <taxon>Eukaryota</taxon>
        <taxon>Metazoa</taxon>
        <taxon>Ecdysozoa</taxon>
        <taxon>Nematoda</taxon>
        <taxon>Chromadorea</taxon>
        <taxon>Rhabditida</taxon>
        <taxon>Tylenchina</taxon>
        <taxon>Tylenchomorpha</taxon>
        <taxon>Tylenchoidea</taxon>
        <taxon>Heteroderidae</taxon>
        <taxon>Heteroderinae</taxon>
        <taxon>Globodera</taxon>
    </lineage>
</organism>
<evidence type="ECO:0000256" key="7">
    <source>
        <dbReference type="ARBA" id="ARBA00023128"/>
    </source>
</evidence>
<keyword evidence="7" id="KW-0496">Mitochondrion</keyword>
<dbReference type="WBParaSite" id="Gr19_v10_g17477.t2">
    <property type="protein sequence ID" value="Gr19_v10_g17477.t2"/>
    <property type="gene ID" value="Gr19_v10_g17477"/>
</dbReference>
<reference evidence="10" key="1">
    <citation type="submission" date="2022-11" db="UniProtKB">
        <authorList>
            <consortium name="WormBaseParasite"/>
        </authorList>
    </citation>
    <scope>IDENTIFICATION</scope>
</reference>
<dbReference type="AlphaFoldDB" id="A0A914HIH5"/>
<dbReference type="Proteomes" id="UP000887572">
    <property type="component" value="Unplaced"/>
</dbReference>
<dbReference type="Gene3D" id="3.40.50.970">
    <property type="match status" value="1"/>
</dbReference>
<dbReference type="GO" id="GO:0005739">
    <property type="term" value="C:mitochondrion"/>
    <property type="evidence" value="ECO:0007669"/>
    <property type="project" value="UniProtKB-SubCell"/>
</dbReference>
<dbReference type="PIRSF" id="PIRSF000157">
    <property type="entry name" value="Oxoglu_dh_E1"/>
    <property type="match status" value="1"/>
</dbReference>
<dbReference type="InterPro" id="IPR029061">
    <property type="entry name" value="THDP-binding"/>
</dbReference>
<evidence type="ECO:0000256" key="2">
    <source>
        <dbReference type="ARBA" id="ARBA00004173"/>
    </source>
</evidence>
<dbReference type="PANTHER" id="PTHR23152">
    <property type="entry name" value="2-OXOGLUTARATE DEHYDROGENASE"/>
    <property type="match status" value="1"/>
</dbReference>
<feature type="domain" description="Transketolase-like pyrimidine-binding" evidence="8">
    <location>
        <begin position="553"/>
        <end position="758"/>
    </location>
</feature>
<dbReference type="Gene3D" id="1.10.287.1150">
    <property type="entry name" value="TPP helical domain"/>
    <property type="match status" value="1"/>
</dbReference>
<name>A0A914HIH5_GLORO</name>
<keyword evidence="5" id="KW-0560">Oxidoreductase</keyword>
<dbReference type="Pfam" id="PF16870">
    <property type="entry name" value="OxoGdeHyase_C"/>
    <property type="match status" value="1"/>
</dbReference>
<accession>A0A914HIH5</accession>
<dbReference type="InterPro" id="IPR011603">
    <property type="entry name" value="2oxoglutarate_DH_E1"/>
</dbReference>
<evidence type="ECO:0000256" key="3">
    <source>
        <dbReference type="ARBA" id="ARBA00006936"/>
    </source>
</evidence>
<keyword evidence="4" id="KW-0809">Transit peptide</keyword>
<dbReference type="GO" id="GO:0030976">
    <property type="term" value="F:thiamine pyrophosphate binding"/>
    <property type="evidence" value="ECO:0007669"/>
    <property type="project" value="InterPro"/>
</dbReference>
<sequence length="905" mass="101491">MSLFCDLPVIFKWANSNRRITAQFRSYRLGKNIFGCGKRPIGARLGAEGEKALMRRGVEKKSVSALINAFRRFGYLQADLDPLGLSEPFRVSELDYDLYGWDNGDLEVPVGEGATATLGELIGHLRDTYCGKVAAEFMHLTSFEERQFVANAFEHSGKGGDFTSNERLEAAEVMLKMKAWEKFVSLKFPTLKRYSGEGADSVGAFYRQLLEECPRHGISEFIFDGAHRGRLALQTVLFNFPRGQLFRKMRGLAEFPDHVKGIGDVLTHQHSHFDYTSVDGKTVHVSTLPNPSHLEVSLAVCTGKARARAQTLRVGDYGDGIVGDQVLPVHHHGDGAFTGQGVVWEVLAMSQALPRGRAIGRSSLHCTDVAKAIDSPVIHVNAESVENVLFAARVALAFRQKFRKDVFVNLICWRRYGHNELDDPRFTQPTMYRAVDSKRCLVDAYVDGLVEEGLSSADQFESIVSEYSETMRKELELVDSGKTPPVAEHLDGFWKGFRQAPSAITKWDTGTDIELLKFVGLASVAVPDGFNVHPHLQKMHIDARRRRIESGEIDWSTAEALAIGATLLQGNDVRLSGQDVGRATFSHRHAMLVDQQTDEVRIPLNHITAEQNSFLEIANSPLTEAAVVGFEYGFAIENPARLVLWEAQFGDFYNGAQVQIDTLIANGESKWLLQNGLVLLLPHGIDGAGPDHSSAHIERFLQLTNSRESQEPFEGDDVNMFVANPSTSAQYFHLLRRQVVTPFRKPLVIVAPKLLLRHSFTVCALHEFGPGTFFKPILLDHKLSSDRKEVEKIVFCSGKHSVILMEERDRRRLTNVAIIRMELLCPFPAEEIAAVFEHYWNAKEFIWSQEEPRNAGCWTFVESRFRNAFGILLKYAGRPELDWFASSIGDIHKNELEHLLHSTFT</sequence>
<dbReference type="Gene3D" id="3.40.50.11610">
    <property type="entry name" value="Multifunctional 2-oxoglutarate metabolism enzyme, C-terminal domain"/>
    <property type="match status" value="1"/>
</dbReference>
<dbReference type="InterPro" id="IPR001017">
    <property type="entry name" value="DH_E1"/>
</dbReference>
<protein>
    <submittedName>
        <fullName evidence="10">Transketolase-like pyrimidine-binding domain-containing protein</fullName>
    </submittedName>
</protein>
<comment type="cofactor">
    <cofactor evidence="1">
        <name>thiamine diphosphate</name>
        <dbReference type="ChEBI" id="CHEBI:58937"/>
    </cofactor>
</comment>
<keyword evidence="9" id="KW-1185">Reference proteome</keyword>
<evidence type="ECO:0000256" key="5">
    <source>
        <dbReference type="ARBA" id="ARBA00023002"/>
    </source>
</evidence>
<comment type="subcellular location">
    <subcellularLocation>
        <location evidence="2">Mitochondrion</location>
    </subcellularLocation>
</comment>
<proteinExistence type="inferred from homology"/>
<dbReference type="InterPro" id="IPR031717">
    <property type="entry name" value="ODO-1/KGD_C"/>
</dbReference>